<dbReference type="Proteomes" id="UP001454036">
    <property type="component" value="Unassembled WGS sequence"/>
</dbReference>
<reference evidence="2 3" key="1">
    <citation type="submission" date="2024-01" db="EMBL/GenBank/DDBJ databases">
        <title>The complete chloroplast genome sequence of Lithospermum erythrorhizon: insights into the phylogenetic relationship among Boraginaceae species and the maternal lineages of purple gromwells.</title>
        <authorList>
            <person name="Okada T."/>
            <person name="Watanabe K."/>
        </authorList>
    </citation>
    <scope>NUCLEOTIDE SEQUENCE [LARGE SCALE GENOMIC DNA]</scope>
</reference>
<organism evidence="2 3">
    <name type="scientific">Lithospermum erythrorhizon</name>
    <name type="common">Purple gromwell</name>
    <name type="synonym">Lithospermum officinale var. erythrorhizon</name>
    <dbReference type="NCBI Taxonomy" id="34254"/>
    <lineage>
        <taxon>Eukaryota</taxon>
        <taxon>Viridiplantae</taxon>
        <taxon>Streptophyta</taxon>
        <taxon>Embryophyta</taxon>
        <taxon>Tracheophyta</taxon>
        <taxon>Spermatophyta</taxon>
        <taxon>Magnoliopsida</taxon>
        <taxon>eudicotyledons</taxon>
        <taxon>Gunneridae</taxon>
        <taxon>Pentapetalae</taxon>
        <taxon>asterids</taxon>
        <taxon>lamiids</taxon>
        <taxon>Boraginales</taxon>
        <taxon>Boraginaceae</taxon>
        <taxon>Boraginoideae</taxon>
        <taxon>Lithospermeae</taxon>
        <taxon>Lithospermum</taxon>
    </lineage>
</organism>
<evidence type="ECO:0000256" key="1">
    <source>
        <dbReference type="SAM" id="Coils"/>
    </source>
</evidence>
<proteinExistence type="predicted"/>
<name>A0AAV3Q146_LITER</name>
<dbReference type="AlphaFoldDB" id="A0AAV3Q146"/>
<evidence type="ECO:0000313" key="3">
    <source>
        <dbReference type="Proteomes" id="UP001454036"/>
    </source>
</evidence>
<gene>
    <name evidence="2" type="ORF">LIER_43410</name>
</gene>
<protein>
    <submittedName>
        <fullName evidence="2">Uncharacterized protein</fullName>
    </submittedName>
</protein>
<sequence length="124" mass="13852">MDVIDNAASSSAEPTCAKRTTDQIFAKFDKQAKSKRFGNVIGNQITMPAECSNLGMKSEYDVGEGNVQQMPTTQSCTSLDQCNQYIDFCNYNIKAWTNCLHELEKKREELKASEGEKKAQLAQD</sequence>
<dbReference type="EMBL" id="BAABME010034981">
    <property type="protein sequence ID" value="GAA0157660.1"/>
    <property type="molecule type" value="Genomic_DNA"/>
</dbReference>
<accession>A0AAV3Q146</accession>
<comment type="caution">
    <text evidence="2">The sequence shown here is derived from an EMBL/GenBank/DDBJ whole genome shotgun (WGS) entry which is preliminary data.</text>
</comment>
<feature type="coiled-coil region" evidence="1">
    <location>
        <begin position="93"/>
        <end position="123"/>
    </location>
</feature>
<keyword evidence="3" id="KW-1185">Reference proteome</keyword>
<evidence type="ECO:0000313" key="2">
    <source>
        <dbReference type="EMBL" id="GAA0157660.1"/>
    </source>
</evidence>
<keyword evidence="1" id="KW-0175">Coiled coil</keyword>